<keyword evidence="2" id="KW-1133">Transmembrane helix</keyword>
<keyword evidence="4" id="KW-1185">Reference proteome</keyword>
<feature type="compositionally biased region" description="Polar residues" evidence="1">
    <location>
        <begin position="1124"/>
        <end position="1138"/>
    </location>
</feature>
<protein>
    <submittedName>
        <fullName evidence="3">Uncharacterized protein</fullName>
    </submittedName>
</protein>
<feature type="transmembrane region" description="Helical" evidence="2">
    <location>
        <begin position="623"/>
        <end position="648"/>
    </location>
</feature>
<keyword evidence="2" id="KW-0812">Transmembrane</keyword>
<evidence type="ECO:0000313" key="4">
    <source>
        <dbReference type="Proteomes" id="UP000018951"/>
    </source>
</evidence>
<feature type="transmembrane region" description="Helical" evidence="2">
    <location>
        <begin position="183"/>
        <end position="201"/>
    </location>
</feature>
<feature type="region of interest" description="Disordered" evidence="1">
    <location>
        <begin position="1105"/>
        <end position="1138"/>
    </location>
</feature>
<organism evidence="3 4">
    <name type="scientific">Candidatus Xenolissoclinum pacificiensis L6</name>
    <dbReference type="NCBI Taxonomy" id="1401685"/>
    <lineage>
        <taxon>Bacteria</taxon>
        <taxon>Pseudomonadati</taxon>
        <taxon>Pseudomonadota</taxon>
        <taxon>Alphaproteobacteria</taxon>
        <taxon>Rickettsiales</taxon>
        <taxon>Anaplasmataceae</taxon>
        <taxon>Candidatus Xenolissoclinum</taxon>
    </lineage>
</organism>
<feature type="transmembrane region" description="Helical" evidence="2">
    <location>
        <begin position="471"/>
        <end position="489"/>
    </location>
</feature>
<comment type="caution">
    <text evidence="3">The sequence shown here is derived from an EMBL/GenBank/DDBJ whole genome shotgun (WGS) entry which is preliminary data.</text>
</comment>
<reference evidence="3 4" key="1">
    <citation type="journal article" date="2013" name="PLoS ONE">
        <title>Bacterial endosymbiosis in a chordate host: long-term co-evolution and conservation of secondary metabolism.</title>
        <authorList>
            <person name="Kwan J.C."/>
            <person name="Schmidt E.W."/>
        </authorList>
    </citation>
    <scope>NUCLEOTIDE SEQUENCE [LARGE SCALE GENOMIC DNA]</scope>
    <source>
        <strain evidence="4">L6</strain>
    </source>
</reference>
<accession>W2V0Q3</accession>
<dbReference type="AlphaFoldDB" id="W2V0Q3"/>
<dbReference type="EMBL" id="AXCJ01000001">
    <property type="protein sequence ID" value="ETO91680.1"/>
    <property type="molecule type" value="Genomic_DNA"/>
</dbReference>
<feature type="transmembrane region" description="Helical" evidence="2">
    <location>
        <begin position="595"/>
        <end position="617"/>
    </location>
</feature>
<feature type="region of interest" description="Disordered" evidence="1">
    <location>
        <begin position="61"/>
        <end position="88"/>
    </location>
</feature>
<feature type="transmembrane region" description="Helical" evidence="2">
    <location>
        <begin position="495"/>
        <end position="513"/>
    </location>
</feature>
<dbReference type="Proteomes" id="UP000018951">
    <property type="component" value="Unassembled WGS sequence"/>
</dbReference>
<evidence type="ECO:0000313" key="3">
    <source>
        <dbReference type="EMBL" id="ETO91680.1"/>
    </source>
</evidence>
<keyword evidence="2" id="KW-0472">Membrane</keyword>
<proteinExistence type="predicted"/>
<feature type="transmembrane region" description="Helical" evidence="2">
    <location>
        <begin position="331"/>
        <end position="351"/>
    </location>
</feature>
<feature type="transmembrane region" description="Helical" evidence="2">
    <location>
        <begin position="303"/>
        <end position="325"/>
    </location>
</feature>
<feature type="transmembrane region" description="Helical" evidence="2">
    <location>
        <begin position="207"/>
        <end position="228"/>
    </location>
</feature>
<evidence type="ECO:0000256" key="1">
    <source>
        <dbReference type="SAM" id="MobiDB-lite"/>
    </source>
</evidence>
<sequence length="1138" mass="125382">MPETSDRKGKIVKEQIEKAGQDIKNTGQGIEIPETSYSKGKTVKEQIEKAGQGIKNTAQSLIQGVKGKKKNKQGNGVSGENKSDVKSTVLDQEDAEEFLSASYAIRWKDIDSNLQESENQDNALEITSTVERVLARSYVSQEPKEIFSLGSGKSATEKITDKYGNIEYISDLEDKKDDARRNWAYMAVPIVTIPVFVLAMLSGGGLIPLMGTLLTAIGSLVGVSVWKYSAESAQDTRRALVLDEMMKNNEIKGLQSPSVVQEISTELGQDAQFQKTDVSSRVNKELENWDKNVGDRAKSTGSAVVTAGMIGVVALTGVTAVNFAILGSFALGPIGIVLTATSAISAGLIKYKTERTNEFRKYYQERMIKGYFDTELAHNARRITQIKDLYKDLNDFHEKDKENSQGLRERMGDNNYDAVKQNIELHFGDQEYLNELDQELQGLNKNKNLLEEQKTNSLATLDKNRAVSYGIFRNIVTVLGSIGAITVVVVAGAPVLAAVVPVAIIALVGNVLSRAMDYAITAQPRGGFADRKQVLKEVHDEYVATIKEQQPHLARVTDKEIAPYDKHIIREADRIVQLRRDFIENSSRANVAVKIVGPIAGTTLGLAMTLLFVGPFLGVSTVALTISVPVIAGVSFLSIAIVNIVSFVRTRSKINDARKDMMNGKSLGLEVSTPDISIKETLELQSEKERIETKGVEAYSTLLAFSLPKEDVISRVEGVMDRQRSVVQNVSTSFVNNFPKQESLVYNQSDAQYLQGVKVLNKDGAEKMFPMFVVQNQLTGRKMIYMLPVEEEINVQMSDNEVRDILDNHIGNGTQLLCVGEMAYDPSTKGEENRMFYDINDLHVAGGKIDLRATTGGAHITLSSDENSPVYAFNETEVDNVLKAENVEYRYPVNVKVSNQVSGQDTVGLVPRMTSMKKNTHIYSSNNGYLYEVVFSGEGEVKEITPLAIELKYGSLLKSLMVHIDKDGKPLDTNLPQDALVSVSYDDVTKEISVKENVYIENGGQDVGISYAQYESPSIPVYETGSKMIYADDHGTRDLDINRFLVDVLGNKDFYNVADGELYAYNRFNELPVNYGISSDEIGQNGKYNNAMKDRENTLQGYVARGTSHNPKDGPSGQMKVSEGSIQGVSAINDQGRS</sequence>
<name>W2V0Q3_9RICK</name>
<evidence type="ECO:0000256" key="2">
    <source>
        <dbReference type="SAM" id="Phobius"/>
    </source>
</evidence>
<gene>
    <name evidence="3" type="ORF">P857_850</name>
</gene>